<dbReference type="RefSeq" id="WP_340344770.1">
    <property type="nucleotide sequence ID" value="NZ_JBBKZT010000011.1"/>
</dbReference>
<gene>
    <name evidence="4" type="ORF">WKW82_23580</name>
</gene>
<dbReference type="EMBL" id="JBBKZT010000011">
    <property type="protein sequence ID" value="MEJ8849647.1"/>
    <property type="molecule type" value="Genomic_DNA"/>
</dbReference>
<sequence length="357" mass="38404">MILKVHTHYDNLKVARNAPAEVIRAAYRALSQKHHPDKNPGSAEAARVMAIFNAAYAELSDPNKRAAHDAWITSQEKLTGQASEQVLAANAARAARGTPHSSDFNPSPSHAAGKSSLKPSQPNDLTALYMLGGLASFIFVMVLLASSFPTQPEQHVVRAVVATQEPATPVTRQSPQTPREASLSASPKVATQTLPVSTRSRDRGLGDGEIFSATAKAAGDPRTPNGQRWPTSAGYLPGFRQLNNNGLSTLTIDNSQMNSNAYVKVVDLRADSRSKGSGRVRHIFIPAHGKFTARSVSAGNYDVRYQDLSTGSISKTEPFVLKQFADDRGTTSSSVTLTLYKVQFGNMTSQSIPESEF</sequence>
<comment type="caution">
    <text evidence="4">The sequence shown here is derived from an EMBL/GenBank/DDBJ whole genome shotgun (WGS) entry which is preliminary data.</text>
</comment>
<dbReference type="Proteomes" id="UP001385892">
    <property type="component" value="Unassembled WGS sequence"/>
</dbReference>
<evidence type="ECO:0000256" key="1">
    <source>
        <dbReference type="SAM" id="MobiDB-lite"/>
    </source>
</evidence>
<evidence type="ECO:0000313" key="4">
    <source>
        <dbReference type="EMBL" id="MEJ8849647.1"/>
    </source>
</evidence>
<name>A0ABU8WQ26_9BURK</name>
<feature type="region of interest" description="Disordered" evidence="1">
    <location>
        <begin position="89"/>
        <end position="118"/>
    </location>
</feature>
<organism evidence="4 5">
    <name type="scientific">Variovorax rhizosphaerae</name>
    <dbReference type="NCBI Taxonomy" id="1836200"/>
    <lineage>
        <taxon>Bacteria</taxon>
        <taxon>Pseudomonadati</taxon>
        <taxon>Pseudomonadota</taxon>
        <taxon>Betaproteobacteria</taxon>
        <taxon>Burkholderiales</taxon>
        <taxon>Comamonadaceae</taxon>
        <taxon>Variovorax</taxon>
    </lineage>
</organism>
<evidence type="ECO:0000259" key="3">
    <source>
        <dbReference type="PROSITE" id="PS50076"/>
    </source>
</evidence>
<dbReference type="PANTHER" id="PTHR44825">
    <property type="match status" value="1"/>
</dbReference>
<reference evidence="4 5" key="1">
    <citation type="submission" date="2024-03" db="EMBL/GenBank/DDBJ databases">
        <title>Novel species of the genus Variovorax.</title>
        <authorList>
            <person name="Liu Q."/>
            <person name="Xin Y.-H."/>
        </authorList>
    </citation>
    <scope>NUCLEOTIDE SEQUENCE [LARGE SCALE GENOMIC DNA]</scope>
    <source>
        <strain evidence="4 5">KACC 18900</strain>
    </source>
</reference>
<dbReference type="InterPro" id="IPR052763">
    <property type="entry name" value="DnaJ_C4"/>
</dbReference>
<dbReference type="Gene3D" id="1.10.287.110">
    <property type="entry name" value="DnaJ domain"/>
    <property type="match status" value="1"/>
</dbReference>
<keyword evidence="2" id="KW-1133">Transmembrane helix</keyword>
<dbReference type="InterPro" id="IPR001623">
    <property type="entry name" value="DnaJ_domain"/>
</dbReference>
<dbReference type="SUPFAM" id="SSF46565">
    <property type="entry name" value="Chaperone J-domain"/>
    <property type="match status" value="1"/>
</dbReference>
<dbReference type="PANTHER" id="PTHR44825:SF1">
    <property type="entry name" value="DNAJ HOMOLOG SUBFAMILY C MEMBER 4"/>
    <property type="match status" value="1"/>
</dbReference>
<dbReference type="SMART" id="SM00271">
    <property type="entry name" value="DnaJ"/>
    <property type="match status" value="1"/>
</dbReference>
<dbReference type="PRINTS" id="PR00625">
    <property type="entry name" value="JDOMAIN"/>
</dbReference>
<evidence type="ECO:0000313" key="5">
    <source>
        <dbReference type="Proteomes" id="UP001385892"/>
    </source>
</evidence>
<proteinExistence type="predicted"/>
<dbReference type="InterPro" id="IPR036869">
    <property type="entry name" value="J_dom_sf"/>
</dbReference>
<protein>
    <submittedName>
        <fullName evidence="4">J domain-containing protein</fullName>
    </submittedName>
</protein>
<feature type="domain" description="J" evidence="3">
    <location>
        <begin position="7"/>
        <end position="72"/>
    </location>
</feature>
<keyword evidence="5" id="KW-1185">Reference proteome</keyword>
<feature type="region of interest" description="Disordered" evidence="1">
    <location>
        <begin position="166"/>
        <end position="207"/>
    </location>
</feature>
<feature type="compositionally biased region" description="Polar residues" evidence="1">
    <location>
        <begin position="99"/>
        <end position="108"/>
    </location>
</feature>
<dbReference type="PROSITE" id="PS50076">
    <property type="entry name" value="DNAJ_2"/>
    <property type="match status" value="1"/>
</dbReference>
<keyword evidence="2" id="KW-0812">Transmembrane</keyword>
<feature type="compositionally biased region" description="Polar residues" evidence="1">
    <location>
        <begin position="170"/>
        <end position="198"/>
    </location>
</feature>
<evidence type="ECO:0000256" key="2">
    <source>
        <dbReference type="SAM" id="Phobius"/>
    </source>
</evidence>
<dbReference type="CDD" id="cd06257">
    <property type="entry name" value="DnaJ"/>
    <property type="match status" value="1"/>
</dbReference>
<dbReference type="Pfam" id="PF00226">
    <property type="entry name" value="DnaJ"/>
    <property type="match status" value="1"/>
</dbReference>
<keyword evidence="2" id="KW-0472">Membrane</keyword>
<accession>A0ABU8WQ26</accession>
<feature type="transmembrane region" description="Helical" evidence="2">
    <location>
        <begin position="127"/>
        <end position="148"/>
    </location>
</feature>